<accession>A0ABW1F9N8</accession>
<organism evidence="2 3">
    <name type="scientific">Kitasatospora aburaviensis</name>
    <dbReference type="NCBI Taxonomy" id="67265"/>
    <lineage>
        <taxon>Bacteria</taxon>
        <taxon>Bacillati</taxon>
        <taxon>Actinomycetota</taxon>
        <taxon>Actinomycetes</taxon>
        <taxon>Kitasatosporales</taxon>
        <taxon>Streptomycetaceae</taxon>
        <taxon>Kitasatospora</taxon>
    </lineage>
</organism>
<evidence type="ECO:0000313" key="3">
    <source>
        <dbReference type="Proteomes" id="UP001596067"/>
    </source>
</evidence>
<dbReference type="Pfam" id="PF01797">
    <property type="entry name" value="Y1_Tnp"/>
    <property type="match status" value="1"/>
</dbReference>
<dbReference type="NCBIfam" id="NF033573">
    <property type="entry name" value="transpos_IS200"/>
    <property type="match status" value="1"/>
</dbReference>
<dbReference type="SMART" id="SM01321">
    <property type="entry name" value="Y1_Tnp"/>
    <property type="match status" value="1"/>
</dbReference>
<keyword evidence="3" id="KW-1185">Reference proteome</keyword>
<name>A0ABW1F9N8_9ACTN</name>
<dbReference type="Gene3D" id="3.30.70.1290">
    <property type="entry name" value="Transposase IS200-like"/>
    <property type="match status" value="1"/>
</dbReference>
<evidence type="ECO:0000259" key="1">
    <source>
        <dbReference type="SMART" id="SM01321"/>
    </source>
</evidence>
<dbReference type="PANTHER" id="PTHR33360">
    <property type="entry name" value="TRANSPOSASE FOR INSERTION SEQUENCE ELEMENT IS200"/>
    <property type="match status" value="1"/>
</dbReference>
<proteinExistence type="predicted"/>
<dbReference type="SUPFAM" id="SSF143422">
    <property type="entry name" value="Transposase IS200-like"/>
    <property type="match status" value="1"/>
</dbReference>
<comment type="caution">
    <text evidence="2">The sequence shown here is derived from an EMBL/GenBank/DDBJ whole genome shotgun (WGS) entry which is preliminary data.</text>
</comment>
<dbReference type="Proteomes" id="UP001596067">
    <property type="component" value="Unassembled WGS sequence"/>
</dbReference>
<dbReference type="EMBL" id="JBHSOD010000152">
    <property type="protein sequence ID" value="MFC5891151.1"/>
    <property type="molecule type" value="Genomic_DNA"/>
</dbReference>
<gene>
    <name evidence="2" type="primary">tnpA</name>
    <name evidence="2" type="ORF">ACFP0N_39995</name>
</gene>
<feature type="domain" description="Transposase IS200-like" evidence="1">
    <location>
        <begin position="14"/>
        <end position="134"/>
    </location>
</feature>
<protein>
    <submittedName>
        <fullName evidence="2">IS200/IS605 family transposase</fullName>
    </submittedName>
</protein>
<evidence type="ECO:0000313" key="2">
    <source>
        <dbReference type="EMBL" id="MFC5891151.1"/>
    </source>
</evidence>
<reference evidence="3" key="1">
    <citation type="journal article" date="2019" name="Int. J. Syst. Evol. Microbiol.">
        <title>The Global Catalogue of Microorganisms (GCM) 10K type strain sequencing project: providing services to taxonomists for standard genome sequencing and annotation.</title>
        <authorList>
            <consortium name="The Broad Institute Genomics Platform"/>
            <consortium name="The Broad Institute Genome Sequencing Center for Infectious Disease"/>
            <person name="Wu L."/>
            <person name="Ma J."/>
        </authorList>
    </citation>
    <scope>NUCLEOTIDE SEQUENCE [LARGE SCALE GENOMIC DNA]</scope>
    <source>
        <strain evidence="3">CGMCC 4.1469</strain>
    </source>
</reference>
<sequence>MAEYQNIRTGRHCAFALHAHLVFVTKYRHKVFADRHLTRLEEIMRDVCADFEVELVEFNGENNHVHLLVNFPPKVALSKLVNSLKGVSSRRLRQEYPELVKHYWRAQRLWSGSYFAGSVGGAPLSIVRQYIEQQNRPA</sequence>
<dbReference type="InterPro" id="IPR002686">
    <property type="entry name" value="Transposase_17"/>
</dbReference>
<dbReference type="InterPro" id="IPR036515">
    <property type="entry name" value="Transposase_17_sf"/>
</dbReference>
<dbReference type="RefSeq" id="WP_313767592.1">
    <property type="nucleotide sequence ID" value="NZ_JBHSOD010000152.1"/>
</dbReference>
<dbReference type="PANTHER" id="PTHR33360:SF2">
    <property type="entry name" value="TRANSPOSASE FOR INSERTION SEQUENCE ELEMENT IS200"/>
    <property type="match status" value="1"/>
</dbReference>